<accession>A0ABV8QN85</accession>
<name>A0ABV8QN85_9GAMM</name>
<dbReference type="InterPro" id="IPR036397">
    <property type="entry name" value="RNaseH_sf"/>
</dbReference>
<protein>
    <submittedName>
        <fullName evidence="2">Ribonuclease D</fullName>
    </submittedName>
</protein>
<dbReference type="PROSITE" id="PS50967">
    <property type="entry name" value="HRDC"/>
    <property type="match status" value="1"/>
</dbReference>
<dbReference type="PANTHER" id="PTHR47649">
    <property type="entry name" value="RIBONUCLEASE D"/>
    <property type="match status" value="1"/>
</dbReference>
<evidence type="ECO:0000313" key="3">
    <source>
        <dbReference type="Proteomes" id="UP001595798"/>
    </source>
</evidence>
<dbReference type="RefSeq" id="WP_379890520.1">
    <property type="nucleotide sequence ID" value="NZ_JBHSDI010000064.1"/>
</dbReference>
<dbReference type="EMBL" id="JBHSDI010000064">
    <property type="protein sequence ID" value="MFC4261202.1"/>
    <property type="molecule type" value="Genomic_DNA"/>
</dbReference>
<dbReference type="PANTHER" id="PTHR47649:SF1">
    <property type="entry name" value="RIBONUCLEASE D"/>
    <property type="match status" value="1"/>
</dbReference>
<dbReference type="InterPro" id="IPR002562">
    <property type="entry name" value="3'-5'_exonuclease_dom"/>
</dbReference>
<dbReference type="Pfam" id="PF01612">
    <property type="entry name" value="DNA_pol_A_exo1"/>
    <property type="match status" value="1"/>
</dbReference>
<gene>
    <name evidence="2" type="ORF">ACFOZ5_19450</name>
</gene>
<dbReference type="Gene3D" id="1.10.150.80">
    <property type="entry name" value="HRDC domain"/>
    <property type="match status" value="2"/>
</dbReference>
<evidence type="ECO:0000313" key="2">
    <source>
        <dbReference type="EMBL" id="MFC4261202.1"/>
    </source>
</evidence>
<evidence type="ECO:0000259" key="1">
    <source>
        <dbReference type="PROSITE" id="PS50967"/>
    </source>
</evidence>
<dbReference type="Gene3D" id="3.30.420.10">
    <property type="entry name" value="Ribonuclease H-like superfamily/Ribonuclease H"/>
    <property type="match status" value="1"/>
</dbReference>
<dbReference type="InterPro" id="IPR002121">
    <property type="entry name" value="HRDC_dom"/>
</dbReference>
<dbReference type="SMART" id="SM00341">
    <property type="entry name" value="HRDC"/>
    <property type="match status" value="1"/>
</dbReference>
<dbReference type="Pfam" id="PF00570">
    <property type="entry name" value="HRDC"/>
    <property type="match status" value="1"/>
</dbReference>
<dbReference type="InterPro" id="IPR010997">
    <property type="entry name" value="HRDC-like_sf"/>
</dbReference>
<dbReference type="Proteomes" id="UP001595798">
    <property type="component" value="Unassembled WGS sequence"/>
</dbReference>
<proteinExistence type="predicted"/>
<dbReference type="SUPFAM" id="SSF53098">
    <property type="entry name" value="Ribonuclease H-like"/>
    <property type="match status" value="1"/>
</dbReference>
<comment type="caution">
    <text evidence="2">The sequence shown here is derived from an EMBL/GenBank/DDBJ whole genome shotgun (WGS) entry which is preliminary data.</text>
</comment>
<feature type="domain" description="HRDC" evidence="1">
    <location>
        <begin position="223"/>
        <end position="303"/>
    </location>
</feature>
<keyword evidence="3" id="KW-1185">Reference proteome</keyword>
<dbReference type="SMART" id="SM00474">
    <property type="entry name" value="35EXOc"/>
    <property type="match status" value="1"/>
</dbReference>
<dbReference type="InterPro" id="IPR012337">
    <property type="entry name" value="RNaseH-like_sf"/>
</dbReference>
<sequence length="390" mass="44075">MNHAFPRVPPIPEESAPRWLTTPAELDQWLSEHQHEPLALDTEFERVSTFYPIPGLVQLGAGESLRLVDPSVAEQSARFRETLADAGRPKLLYAMGEDLELFRHWLDLEPRGLLDLQLGSALAGAGFSVGYARLVESLFGEVLDKSATRSDWLARPLSPAQERYALDDIRFLEPMYQWVSERLRARGLDGAMADESDRFAADLLAQSDPEDAYLKLRGGWPLSPERQHVLRALTRWREQECRRRDRPRSRVLADAALIGIAERLPDSVGALAAVEGVPPVVVRRYGDGIIELVQQAKQSGEVPGVLIDRPLTRPQQDRYRKIKKHMVRAAEQADVPVELLAPRKRLEALLRHDRPDMDTLAVFNTGWRGQVLEPVLPEIRTLLEEQDSHD</sequence>
<reference evidence="3" key="1">
    <citation type="journal article" date="2019" name="Int. J. Syst. Evol. Microbiol.">
        <title>The Global Catalogue of Microorganisms (GCM) 10K type strain sequencing project: providing services to taxonomists for standard genome sequencing and annotation.</title>
        <authorList>
            <consortium name="The Broad Institute Genomics Platform"/>
            <consortium name="The Broad Institute Genome Sequencing Center for Infectious Disease"/>
            <person name="Wu L."/>
            <person name="Ma J."/>
        </authorList>
    </citation>
    <scope>NUCLEOTIDE SEQUENCE [LARGE SCALE GENOMIC DNA]</scope>
    <source>
        <strain evidence="3">CECT 7297</strain>
    </source>
</reference>
<dbReference type="InterPro" id="IPR051086">
    <property type="entry name" value="RNase_D-like"/>
</dbReference>
<dbReference type="InterPro" id="IPR044876">
    <property type="entry name" value="HRDC_dom_sf"/>
</dbReference>
<organism evidence="2 3">
    <name type="scientific">Marinobacter lacisalsi</name>
    <dbReference type="NCBI Taxonomy" id="475979"/>
    <lineage>
        <taxon>Bacteria</taxon>
        <taxon>Pseudomonadati</taxon>
        <taxon>Pseudomonadota</taxon>
        <taxon>Gammaproteobacteria</taxon>
        <taxon>Pseudomonadales</taxon>
        <taxon>Marinobacteraceae</taxon>
        <taxon>Marinobacter</taxon>
    </lineage>
</organism>
<dbReference type="SUPFAM" id="SSF47819">
    <property type="entry name" value="HRDC-like"/>
    <property type="match status" value="2"/>
</dbReference>
<dbReference type="CDD" id="cd06142">
    <property type="entry name" value="RNaseD_exo"/>
    <property type="match status" value="1"/>
</dbReference>